<comment type="similarity">
    <text evidence="1">Belongs to the asaB hydroxylase/desaturase family.</text>
</comment>
<accession>A0ABR0SH58</accession>
<evidence type="ECO:0000313" key="2">
    <source>
        <dbReference type="EMBL" id="KAK5991156.1"/>
    </source>
</evidence>
<dbReference type="NCBIfam" id="NF041278">
    <property type="entry name" value="CmcJ_NvfI_EfuI"/>
    <property type="match status" value="1"/>
</dbReference>
<evidence type="ECO:0000313" key="3">
    <source>
        <dbReference type="Proteomes" id="UP001338125"/>
    </source>
</evidence>
<reference evidence="2 3" key="1">
    <citation type="submission" date="2024-01" db="EMBL/GenBank/DDBJ databases">
        <title>Complete genome of Cladobotryum mycophilum ATHUM6906.</title>
        <authorList>
            <person name="Christinaki A.C."/>
            <person name="Myridakis A.I."/>
            <person name="Kouvelis V.N."/>
        </authorList>
    </citation>
    <scope>NUCLEOTIDE SEQUENCE [LARGE SCALE GENOMIC DNA]</scope>
    <source>
        <strain evidence="2 3">ATHUM6906</strain>
    </source>
</reference>
<gene>
    <name evidence="2" type="ORF">PT974_09434</name>
</gene>
<evidence type="ECO:0000256" key="1">
    <source>
        <dbReference type="ARBA" id="ARBA00023604"/>
    </source>
</evidence>
<dbReference type="Proteomes" id="UP001338125">
    <property type="component" value="Unassembled WGS sequence"/>
</dbReference>
<organism evidence="2 3">
    <name type="scientific">Cladobotryum mycophilum</name>
    <dbReference type="NCBI Taxonomy" id="491253"/>
    <lineage>
        <taxon>Eukaryota</taxon>
        <taxon>Fungi</taxon>
        <taxon>Dikarya</taxon>
        <taxon>Ascomycota</taxon>
        <taxon>Pezizomycotina</taxon>
        <taxon>Sordariomycetes</taxon>
        <taxon>Hypocreomycetidae</taxon>
        <taxon>Hypocreales</taxon>
        <taxon>Hypocreaceae</taxon>
        <taxon>Cladobotryum</taxon>
    </lineage>
</organism>
<sequence length="285" mass="32574">MAEDVTARFSYFQWQEKFDQEKPYYLYLDLPEGVPLYNFSTAPGPTESVFDLRHNANSFNLDDNGFMVMKQDFPLENIDQEAVENVYLPSLEILIRDAVGQDAEIVWFDWRTRSSDPTRTTFPTGTKIQLDDRSISLQPVKAVHVDQSASSAVNRVHRHSGDKADDILKGRVRIINLWRPYGIPVESHPIALLDGSTVPRDKLVEVDVVRQSYIGESYYLLPHDGYRWYFINNQKCDEVLLFKMYDSDDNVGAKCCPHASFDQQVGVGAKPRESIEARALVYTPA</sequence>
<comment type="caution">
    <text evidence="2">The sequence shown here is derived from an EMBL/GenBank/DDBJ whole genome shotgun (WGS) entry which is preliminary data.</text>
</comment>
<dbReference type="PANTHER" id="PTHR34598:SF3">
    <property type="entry name" value="OXIDOREDUCTASE AN1597"/>
    <property type="match status" value="1"/>
</dbReference>
<protein>
    <submittedName>
        <fullName evidence="2">Fe(II)/2-oxoglutarate-dependent dioxygenase nvfI-like protein</fullName>
    </submittedName>
</protein>
<dbReference type="PANTHER" id="PTHR34598">
    <property type="entry name" value="BLL6449 PROTEIN"/>
    <property type="match status" value="1"/>
</dbReference>
<proteinExistence type="inferred from homology"/>
<name>A0ABR0SH58_9HYPO</name>
<dbReference type="EMBL" id="JAVFKD010000014">
    <property type="protein sequence ID" value="KAK5991156.1"/>
    <property type="molecule type" value="Genomic_DNA"/>
</dbReference>
<keyword evidence="3" id="KW-1185">Reference proteome</keyword>
<dbReference type="InterPro" id="IPR044053">
    <property type="entry name" value="AsaB-like"/>
</dbReference>